<accession>A0AAD7GLK3</accession>
<keyword evidence="2" id="KW-1185">Reference proteome</keyword>
<protein>
    <submittedName>
        <fullName evidence="1">Uncharacterized protein</fullName>
    </submittedName>
</protein>
<organism evidence="1 2">
    <name type="scientific">Mycena rosella</name>
    <name type="common">Pink bonnet</name>
    <name type="synonym">Agaricus rosellus</name>
    <dbReference type="NCBI Taxonomy" id="1033263"/>
    <lineage>
        <taxon>Eukaryota</taxon>
        <taxon>Fungi</taxon>
        <taxon>Dikarya</taxon>
        <taxon>Basidiomycota</taxon>
        <taxon>Agaricomycotina</taxon>
        <taxon>Agaricomycetes</taxon>
        <taxon>Agaricomycetidae</taxon>
        <taxon>Agaricales</taxon>
        <taxon>Marasmiineae</taxon>
        <taxon>Mycenaceae</taxon>
        <taxon>Mycena</taxon>
    </lineage>
</organism>
<name>A0AAD7GLK3_MYCRO</name>
<dbReference type="AlphaFoldDB" id="A0AAD7GLK3"/>
<dbReference type="EMBL" id="JARKIE010000033">
    <property type="protein sequence ID" value="KAJ7696678.1"/>
    <property type="molecule type" value="Genomic_DNA"/>
</dbReference>
<evidence type="ECO:0000313" key="1">
    <source>
        <dbReference type="EMBL" id="KAJ7696678.1"/>
    </source>
</evidence>
<comment type="caution">
    <text evidence="1">The sequence shown here is derived from an EMBL/GenBank/DDBJ whole genome shotgun (WGS) entry which is preliminary data.</text>
</comment>
<dbReference type="Proteomes" id="UP001221757">
    <property type="component" value="Unassembled WGS sequence"/>
</dbReference>
<proteinExistence type="predicted"/>
<sequence length="183" mass="20460">MNLRNILLAWVWHQQHASDPSAFMYTGGPVKLSFPCAVSSRPSCSPWAYGPSQHNTRFTWRSLTEISEPNRRSALDPTWRSGTIWCPGSLLRTSSSASEDMVGSYIYFCQRAGRGYVGTTRLHVAGGRHSKELASRRRGWTLVGYVGTTRLHVSGGCHSRELTSRRRGWALVGCSMVEPRCQL</sequence>
<gene>
    <name evidence="1" type="ORF">B0H17DRAFT_1052727</name>
</gene>
<evidence type="ECO:0000313" key="2">
    <source>
        <dbReference type="Proteomes" id="UP001221757"/>
    </source>
</evidence>
<reference evidence="1" key="1">
    <citation type="submission" date="2023-03" db="EMBL/GenBank/DDBJ databases">
        <title>Massive genome expansion in bonnet fungi (Mycena s.s.) driven by repeated elements and novel gene families across ecological guilds.</title>
        <authorList>
            <consortium name="Lawrence Berkeley National Laboratory"/>
            <person name="Harder C.B."/>
            <person name="Miyauchi S."/>
            <person name="Viragh M."/>
            <person name="Kuo A."/>
            <person name="Thoen E."/>
            <person name="Andreopoulos B."/>
            <person name="Lu D."/>
            <person name="Skrede I."/>
            <person name="Drula E."/>
            <person name="Henrissat B."/>
            <person name="Morin E."/>
            <person name="Kohler A."/>
            <person name="Barry K."/>
            <person name="LaButti K."/>
            <person name="Morin E."/>
            <person name="Salamov A."/>
            <person name="Lipzen A."/>
            <person name="Mereny Z."/>
            <person name="Hegedus B."/>
            <person name="Baldrian P."/>
            <person name="Stursova M."/>
            <person name="Weitz H."/>
            <person name="Taylor A."/>
            <person name="Grigoriev I.V."/>
            <person name="Nagy L.G."/>
            <person name="Martin F."/>
            <person name="Kauserud H."/>
        </authorList>
    </citation>
    <scope>NUCLEOTIDE SEQUENCE</scope>
    <source>
        <strain evidence="1">CBHHK067</strain>
    </source>
</reference>